<proteinExistence type="predicted"/>
<reference evidence="2 3" key="1">
    <citation type="journal article" date="2018" name="Nat. Ecol. Evol.">
        <title>Pezizomycetes genomes reveal the molecular basis of ectomycorrhizal truffle lifestyle.</title>
        <authorList>
            <person name="Murat C."/>
            <person name="Payen T."/>
            <person name="Noel B."/>
            <person name="Kuo A."/>
            <person name="Morin E."/>
            <person name="Chen J."/>
            <person name="Kohler A."/>
            <person name="Krizsan K."/>
            <person name="Balestrini R."/>
            <person name="Da Silva C."/>
            <person name="Montanini B."/>
            <person name="Hainaut M."/>
            <person name="Levati E."/>
            <person name="Barry K.W."/>
            <person name="Belfiori B."/>
            <person name="Cichocki N."/>
            <person name="Clum A."/>
            <person name="Dockter R.B."/>
            <person name="Fauchery L."/>
            <person name="Guy J."/>
            <person name="Iotti M."/>
            <person name="Le Tacon F."/>
            <person name="Lindquist E.A."/>
            <person name="Lipzen A."/>
            <person name="Malagnac F."/>
            <person name="Mello A."/>
            <person name="Molinier V."/>
            <person name="Miyauchi S."/>
            <person name="Poulain J."/>
            <person name="Riccioni C."/>
            <person name="Rubini A."/>
            <person name="Sitrit Y."/>
            <person name="Splivallo R."/>
            <person name="Traeger S."/>
            <person name="Wang M."/>
            <person name="Zifcakova L."/>
            <person name="Wipf D."/>
            <person name="Zambonelli A."/>
            <person name="Paolocci F."/>
            <person name="Nowrousian M."/>
            <person name="Ottonello S."/>
            <person name="Baldrian P."/>
            <person name="Spatafora J.W."/>
            <person name="Henrissat B."/>
            <person name="Nagy L.G."/>
            <person name="Aury J.M."/>
            <person name="Wincker P."/>
            <person name="Grigoriev I.V."/>
            <person name="Bonfante P."/>
            <person name="Martin F.M."/>
        </authorList>
    </citation>
    <scope>NUCLEOTIDE SEQUENCE [LARGE SCALE GENOMIC DNA]</scope>
    <source>
        <strain evidence="2 3">120613-1</strain>
    </source>
</reference>
<feature type="chain" id="PRO_5017974887" evidence="1">
    <location>
        <begin position="23"/>
        <end position="183"/>
    </location>
</feature>
<keyword evidence="3" id="KW-1185">Reference proteome</keyword>
<organism evidence="2 3">
    <name type="scientific">Choiromyces venosus 120613-1</name>
    <dbReference type="NCBI Taxonomy" id="1336337"/>
    <lineage>
        <taxon>Eukaryota</taxon>
        <taxon>Fungi</taxon>
        <taxon>Dikarya</taxon>
        <taxon>Ascomycota</taxon>
        <taxon>Pezizomycotina</taxon>
        <taxon>Pezizomycetes</taxon>
        <taxon>Pezizales</taxon>
        <taxon>Tuberaceae</taxon>
        <taxon>Choiromyces</taxon>
    </lineage>
</organism>
<keyword evidence="1" id="KW-0732">Signal</keyword>
<feature type="signal peptide" evidence="1">
    <location>
        <begin position="1"/>
        <end position="22"/>
    </location>
</feature>
<evidence type="ECO:0000313" key="2">
    <source>
        <dbReference type="EMBL" id="RPB01555.1"/>
    </source>
</evidence>
<evidence type="ECO:0000256" key="1">
    <source>
        <dbReference type="SAM" id="SignalP"/>
    </source>
</evidence>
<accession>A0A3N4K6K9</accession>
<dbReference type="EMBL" id="ML120372">
    <property type="protein sequence ID" value="RPB01555.1"/>
    <property type="molecule type" value="Genomic_DNA"/>
</dbReference>
<dbReference type="Proteomes" id="UP000276215">
    <property type="component" value="Unassembled WGS sequence"/>
</dbReference>
<evidence type="ECO:0000313" key="3">
    <source>
        <dbReference type="Proteomes" id="UP000276215"/>
    </source>
</evidence>
<name>A0A3N4K6K9_9PEZI</name>
<dbReference type="AlphaFoldDB" id="A0A3N4K6K9"/>
<dbReference type="OrthoDB" id="5393743at2759"/>
<gene>
    <name evidence="2" type="ORF">L873DRAFT_1803267</name>
</gene>
<protein>
    <submittedName>
        <fullName evidence="2">Uncharacterized protein</fullName>
    </submittedName>
</protein>
<sequence length="183" mass="20393">MFFMIRFTLLALFAIPLITVLATPLTAPTEDKVDSLPVPGFKGRFRVEPPAGMDTNIYQIFENGTQVVVFNPTAPTSSDEPITFDIGCDTTDGSPNILNVREAARRLEDYSPEHCTQNNPFGSKCTRWITEGDADLAVCGEFRYSVHCDFLGWSARQIVARCSWKEYAGGKFIWGSHLKGIVY</sequence>